<dbReference type="Proteomes" id="UP000006038">
    <property type="component" value="Unassembled WGS sequence"/>
</dbReference>
<accession>J3KU79</accession>
<evidence type="ECO:0000313" key="2">
    <source>
        <dbReference type="Proteomes" id="UP000006038"/>
    </source>
</evidence>
<proteinExistence type="predicted"/>
<dbReference type="EnsemblPlants" id="OB0044G10030.1">
    <property type="protein sequence ID" value="OB0044G10030.1"/>
    <property type="gene ID" value="OB0044G10030"/>
</dbReference>
<dbReference type="Gramene" id="OB0044G10030.1">
    <property type="protein sequence ID" value="OB0044G10030.1"/>
    <property type="gene ID" value="OB0044G10030"/>
</dbReference>
<dbReference type="HOGENOM" id="CLU_2284659_0_0_1"/>
<name>J3KU79_ORYBR</name>
<keyword evidence="2" id="KW-1185">Reference proteome</keyword>
<sequence>MQIPCQPFPAPASFFRLLPSFSEHSKSTQSASCQDWHLPASVKVARMHFVLLDATLDLPKSKCRIALPPNRNLRQLFFTFLNKLAENRSRPNPKPAAATTPA</sequence>
<reference evidence="1" key="1">
    <citation type="submission" date="2015-06" db="UniProtKB">
        <authorList>
            <consortium name="EnsemblPlants"/>
        </authorList>
    </citation>
    <scope>IDENTIFICATION</scope>
</reference>
<dbReference type="AlphaFoldDB" id="J3KU79"/>
<organism evidence="1">
    <name type="scientific">Oryza brachyantha</name>
    <name type="common">malo sina</name>
    <dbReference type="NCBI Taxonomy" id="4533"/>
    <lineage>
        <taxon>Eukaryota</taxon>
        <taxon>Viridiplantae</taxon>
        <taxon>Streptophyta</taxon>
        <taxon>Embryophyta</taxon>
        <taxon>Tracheophyta</taxon>
        <taxon>Spermatophyta</taxon>
        <taxon>Magnoliopsida</taxon>
        <taxon>Liliopsida</taxon>
        <taxon>Poales</taxon>
        <taxon>Poaceae</taxon>
        <taxon>BOP clade</taxon>
        <taxon>Oryzoideae</taxon>
        <taxon>Oryzeae</taxon>
        <taxon>Oryzinae</taxon>
        <taxon>Oryza</taxon>
    </lineage>
</organism>
<protein>
    <submittedName>
        <fullName evidence="1">Uncharacterized protein</fullName>
    </submittedName>
</protein>
<evidence type="ECO:0000313" key="1">
    <source>
        <dbReference type="EnsemblPlants" id="OB0044G10030.1"/>
    </source>
</evidence>